<feature type="region of interest" description="Disordered" evidence="6">
    <location>
        <begin position="480"/>
        <end position="518"/>
    </location>
</feature>
<gene>
    <name evidence="8" type="ORF">BZG36_00305</name>
</gene>
<keyword evidence="9" id="KW-1185">Reference proteome</keyword>
<dbReference type="PANTHER" id="PTHR46462">
    <property type="entry name" value="UPSET, ISOFORM A"/>
    <property type="match status" value="1"/>
</dbReference>
<accession>A0A261Y7X5</accession>
<protein>
    <recommendedName>
        <fullName evidence="7">PHD-type domain-containing protein</fullName>
    </recommendedName>
</protein>
<feature type="compositionally biased region" description="Basic residues" evidence="6">
    <location>
        <begin position="612"/>
        <end position="624"/>
    </location>
</feature>
<evidence type="ECO:0000256" key="1">
    <source>
        <dbReference type="ARBA" id="ARBA00022723"/>
    </source>
</evidence>
<evidence type="ECO:0000256" key="3">
    <source>
        <dbReference type="ARBA" id="ARBA00022833"/>
    </source>
</evidence>
<feature type="compositionally biased region" description="Polar residues" evidence="6">
    <location>
        <begin position="22"/>
        <end position="36"/>
    </location>
</feature>
<dbReference type="GO" id="GO:0008270">
    <property type="term" value="F:zinc ion binding"/>
    <property type="evidence" value="ECO:0007669"/>
    <property type="project" value="UniProtKB-KW"/>
</dbReference>
<keyword evidence="2 5" id="KW-0863">Zinc-finger</keyword>
<keyword evidence="1" id="KW-0479">Metal-binding</keyword>
<dbReference type="InterPro" id="IPR019787">
    <property type="entry name" value="Znf_PHD-finger"/>
</dbReference>
<feature type="region of interest" description="Disordered" evidence="6">
    <location>
        <begin position="565"/>
        <end position="597"/>
    </location>
</feature>
<dbReference type="InterPro" id="IPR013083">
    <property type="entry name" value="Znf_RING/FYVE/PHD"/>
</dbReference>
<feature type="region of interest" description="Disordered" evidence="6">
    <location>
        <begin position="610"/>
        <end position="658"/>
    </location>
</feature>
<feature type="compositionally biased region" description="Basic and acidic residues" evidence="6">
    <location>
        <begin position="131"/>
        <end position="151"/>
    </location>
</feature>
<dbReference type="Pfam" id="PF00628">
    <property type="entry name" value="PHD"/>
    <property type="match status" value="1"/>
</dbReference>
<feature type="region of interest" description="Disordered" evidence="6">
    <location>
        <begin position="131"/>
        <end position="206"/>
    </location>
</feature>
<feature type="region of interest" description="Disordered" evidence="6">
    <location>
        <begin position="734"/>
        <end position="761"/>
    </location>
</feature>
<dbReference type="PROSITE" id="PS01359">
    <property type="entry name" value="ZF_PHD_1"/>
    <property type="match status" value="1"/>
</dbReference>
<evidence type="ECO:0000256" key="5">
    <source>
        <dbReference type="PROSITE-ProRule" id="PRU00146"/>
    </source>
</evidence>
<feature type="domain" description="PHD-type" evidence="7">
    <location>
        <begin position="769"/>
        <end position="818"/>
    </location>
</feature>
<dbReference type="EMBL" id="MVBO01000002">
    <property type="protein sequence ID" value="OZJ06703.1"/>
    <property type="molecule type" value="Genomic_DNA"/>
</dbReference>
<feature type="compositionally biased region" description="Low complexity" evidence="6">
    <location>
        <begin position="10"/>
        <end position="21"/>
    </location>
</feature>
<dbReference type="GO" id="GO:0034967">
    <property type="term" value="C:Set3 complex"/>
    <property type="evidence" value="ECO:0007669"/>
    <property type="project" value="TreeGrafter"/>
</dbReference>
<dbReference type="InterPro" id="IPR019786">
    <property type="entry name" value="Zinc_finger_PHD-type_CS"/>
</dbReference>
<sequence length="1073" mass="119972">METSVSARYNSNQQNNLPLSNKSKLTSQSQNLSSGTVKKVDMLKSKANITTASISSDTTHGDNVQHKYKVNKAAQGYMAKVSTVTVSTSNNLNPNARLKRRHDGTQAQSDMISANNSPAYTQVSLDIHNVDIQEKKQRRNPDESLYRKGPPEEINPSLTKSRPKNSGGKVRSSSTLKFVPFVSPGEPRMRGETLQKRASTPSLSSQGAKECLARAISTHGNFKHVKSTSAPGGAEANVDRRSKENRTMAMTIDNMNNVKERTSRMALAELQSNERPSVIPLTKEQVESVEKRRAEISMNSDFNHTNKASFVPQQLSQVSRFQNNVSDDFAPILSKPHEKPAAHQSYASEKKRLVFRSPITARRYRKVRHEPPGKHADTVSLFNQAIIRQRHGPIADRYKIQPNGFTTMNLTQFTSIPPRPRLYRTCDTLWANALIKRARAFSVHLDAQNSSKDNITTLSAILRQRLQAAKRKVFKSPSIQQRFGTLEDDKPSSSSRCRPALPTAPENNPSRRGDHFGLWDREPYRYQPQRKRGWGQVVGCGKGLWDNPQQHLTFSHSTLFGVSFKSRSSRRRRIGKTRKGFEASGHSPFLSPGQRILPPKTFYDDEELLNGGKKRSQLHSRKGRALLSESSARSSKEEKRKRAKSHRQSLNSRELPDSSFADWEDTSLLLSDMPEGDNESILAQLVAQSGLSMGEDDEATKSCPHCGKMFEEILSLSRHESSCGRKERFRSARAKRKDESDIETVSESQSDEGEFVEEDEEDDGENDAIIDCICNSQEDEGSMVQCDRCEAWLHMACLGLTKKLIGDDEYYCPKCTGTVEEYLSKRKKGARRRKPLAQTTFYRRSGKTRAREVYSASPKAERVVHVYDNPFSSDEELDNSDVDIQAHPATPTLSSISPSSPRSHRLTINSALPSTPRTATRMWDLCTTPTRSGPSMTPGTATRSQSAIITRSNGYSSDESDEVDLLHLAAMNHEMNISPVRRTSIRPSEPTSTGRLLQVDSSFIFDRSPIMQSPSRVIQRAREHYQSPGSEFVSFSNMGPAWDTDLGLEGDSSFFLASNGDVMGTSHVSSFLE</sequence>
<dbReference type="PROSITE" id="PS50016">
    <property type="entry name" value="ZF_PHD_2"/>
    <property type="match status" value="1"/>
</dbReference>
<dbReference type="Gene3D" id="3.30.40.10">
    <property type="entry name" value="Zinc/RING finger domain, C3HC4 (zinc finger)"/>
    <property type="match status" value="1"/>
</dbReference>
<dbReference type="GO" id="GO:0006325">
    <property type="term" value="P:chromatin organization"/>
    <property type="evidence" value="ECO:0007669"/>
    <property type="project" value="UniProtKB-KW"/>
</dbReference>
<evidence type="ECO:0000256" key="4">
    <source>
        <dbReference type="ARBA" id="ARBA00022853"/>
    </source>
</evidence>
<feature type="compositionally biased region" description="Acidic residues" evidence="6">
    <location>
        <begin position="740"/>
        <end position="761"/>
    </location>
</feature>
<keyword evidence="3" id="KW-0862">Zinc</keyword>
<dbReference type="AlphaFoldDB" id="A0A261Y7X5"/>
<organism evidence="8 9">
    <name type="scientific">Bifiguratus adelaidae</name>
    <dbReference type="NCBI Taxonomy" id="1938954"/>
    <lineage>
        <taxon>Eukaryota</taxon>
        <taxon>Fungi</taxon>
        <taxon>Fungi incertae sedis</taxon>
        <taxon>Mucoromycota</taxon>
        <taxon>Mucoromycotina</taxon>
        <taxon>Endogonomycetes</taxon>
        <taxon>Endogonales</taxon>
        <taxon>Endogonales incertae sedis</taxon>
        <taxon>Bifiguratus</taxon>
    </lineage>
</organism>
<dbReference type="GO" id="GO:0006355">
    <property type="term" value="P:regulation of DNA-templated transcription"/>
    <property type="evidence" value="ECO:0007669"/>
    <property type="project" value="TreeGrafter"/>
</dbReference>
<feature type="compositionally biased region" description="Polar residues" evidence="6">
    <location>
        <begin position="196"/>
        <end position="206"/>
    </location>
</feature>
<comment type="caution">
    <text evidence="8">The sequence shown here is derived from an EMBL/GenBank/DDBJ whole genome shotgun (WGS) entry which is preliminary data.</text>
</comment>
<evidence type="ECO:0000313" key="9">
    <source>
        <dbReference type="Proteomes" id="UP000242875"/>
    </source>
</evidence>
<dbReference type="PANTHER" id="PTHR46462:SF3">
    <property type="entry name" value="UPSET, ISOFORM A"/>
    <property type="match status" value="1"/>
</dbReference>
<feature type="region of interest" description="Disordered" evidence="6">
    <location>
        <begin position="1"/>
        <end position="37"/>
    </location>
</feature>
<evidence type="ECO:0000313" key="8">
    <source>
        <dbReference type="EMBL" id="OZJ06703.1"/>
    </source>
</evidence>
<evidence type="ECO:0000256" key="2">
    <source>
        <dbReference type="ARBA" id="ARBA00022771"/>
    </source>
</evidence>
<dbReference type="InterPro" id="IPR011011">
    <property type="entry name" value="Znf_FYVE_PHD"/>
</dbReference>
<proteinExistence type="predicted"/>
<feature type="compositionally biased region" description="Basic and acidic residues" evidence="6">
    <location>
        <begin position="509"/>
        <end position="518"/>
    </location>
</feature>
<dbReference type="OrthoDB" id="418595at2759"/>
<reference evidence="8 9" key="1">
    <citation type="journal article" date="2017" name="Mycologia">
        <title>Bifiguratus adelaidae, gen. et sp. nov., a new member of Mucoromycotina in endophytic and soil-dwelling habitats.</title>
        <authorList>
            <person name="Torres-Cruz T.J."/>
            <person name="Billingsley Tobias T.L."/>
            <person name="Almatruk M."/>
            <person name="Hesse C."/>
            <person name="Kuske C.R."/>
            <person name="Desiro A."/>
            <person name="Benucci G.M."/>
            <person name="Bonito G."/>
            <person name="Stajich J.E."/>
            <person name="Dunlap C."/>
            <person name="Arnold A.E."/>
            <person name="Porras-Alfaro A."/>
        </authorList>
    </citation>
    <scope>NUCLEOTIDE SEQUENCE [LARGE SCALE GENOMIC DNA]</scope>
    <source>
        <strain evidence="8 9">AZ0501</strain>
    </source>
</reference>
<evidence type="ECO:0000256" key="6">
    <source>
        <dbReference type="SAM" id="MobiDB-lite"/>
    </source>
</evidence>
<keyword evidence="4" id="KW-0156">Chromatin regulator</keyword>
<dbReference type="Proteomes" id="UP000242875">
    <property type="component" value="Unassembled WGS sequence"/>
</dbReference>
<feature type="compositionally biased region" description="Basic residues" evidence="6">
    <location>
        <begin position="567"/>
        <end position="578"/>
    </location>
</feature>
<evidence type="ECO:0000259" key="7">
    <source>
        <dbReference type="PROSITE" id="PS50016"/>
    </source>
</evidence>
<dbReference type="SUPFAM" id="SSF57903">
    <property type="entry name" value="FYVE/PHD zinc finger"/>
    <property type="match status" value="1"/>
</dbReference>
<dbReference type="GO" id="GO:0070210">
    <property type="term" value="C:Rpd3L-Expanded complex"/>
    <property type="evidence" value="ECO:0007669"/>
    <property type="project" value="TreeGrafter"/>
</dbReference>
<dbReference type="InterPro" id="IPR001965">
    <property type="entry name" value="Znf_PHD"/>
</dbReference>
<name>A0A261Y7X5_9FUNG</name>
<dbReference type="SMART" id="SM00249">
    <property type="entry name" value="PHD"/>
    <property type="match status" value="1"/>
</dbReference>